<dbReference type="RefSeq" id="WP_344855188.1">
    <property type="nucleotide sequence ID" value="NZ_BAAAUT010000002.1"/>
</dbReference>
<comment type="caution">
    <text evidence="2">The sequence shown here is derived from an EMBL/GenBank/DDBJ whole genome shotgun (WGS) entry which is preliminary data.</text>
</comment>
<feature type="transmembrane region" description="Helical" evidence="1">
    <location>
        <begin position="88"/>
        <end position="110"/>
    </location>
</feature>
<protein>
    <submittedName>
        <fullName evidence="2">Uncharacterized protein</fullName>
    </submittedName>
</protein>
<proteinExistence type="predicted"/>
<feature type="transmembrane region" description="Helical" evidence="1">
    <location>
        <begin position="122"/>
        <end position="142"/>
    </location>
</feature>
<keyword evidence="1" id="KW-1133">Transmembrane helix</keyword>
<keyword evidence="3" id="KW-1185">Reference proteome</keyword>
<name>A0ABP6MIW3_9ACTN</name>
<keyword evidence="1" id="KW-0812">Transmembrane</keyword>
<keyword evidence="1" id="KW-0472">Membrane</keyword>
<evidence type="ECO:0000313" key="2">
    <source>
        <dbReference type="EMBL" id="GAA3116113.1"/>
    </source>
</evidence>
<organism evidence="2 3">
    <name type="scientific">Planomonospora alba</name>
    <dbReference type="NCBI Taxonomy" id="161354"/>
    <lineage>
        <taxon>Bacteria</taxon>
        <taxon>Bacillati</taxon>
        <taxon>Actinomycetota</taxon>
        <taxon>Actinomycetes</taxon>
        <taxon>Streptosporangiales</taxon>
        <taxon>Streptosporangiaceae</taxon>
        <taxon>Planomonospora</taxon>
    </lineage>
</organism>
<evidence type="ECO:0000313" key="3">
    <source>
        <dbReference type="Proteomes" id="UP001500320"/>
    </source>
</evidence>
<sequence length="146" mass="15201">MEDEFTAEEALRRIGDFERRVRRSAGKAGLVHLLAGAATAAYRAAVLLGPRRLQFSAAIPRGPLVGMSARHHGRLGARDRAIAWATRAGGVVHLAYLGMTTAALPAAVFLRPGEPGGGRTASAAALAAATGLPLLYAGGRILRTPR</sequence>
<accession>A0ABP6MIW3</accession>
<reference evidence="3" key="1">
    <citation type="journal article" date="2019" name="Int. J. Syst. Evol. Microbiol.">
        <title>The Global Catalogue of Microorganisms (GCM) 10K type strain sequencing project: providing services to taxonomists for standard genome sequencing and annotation.</title>
        <authorList>
            <consortium name="The Broad Institute Genomics Platform"/>
            <consortium name="The Broad Institute Genome Sequencing Center for Infectious Disease"/>
            <person name="Wu L."/>
            <person name="Ma J."/>
        </authorList>
    </citation>
    <scope>NUCLEOTIDE SEQUENCE [LARGE SCALE GENOMIC DNA]</scope>
    <source>
        <strain evidence="3">JCM 9373</strain>
    </source>
</reference>
<dbReference type="EMBL" id="BAAAUT010000002">
    <property type="protein sequence ID" value="GAA3116113.1"/>
    <property type="molecule type" value="Genomic_DNA"/>
</dbReference>
<gene>
    <name evidence="2" type="ORF">GCM10010466_03970</name>
</gene>
<evidence type="ECO:0000256" key="1">
    <source>
        <dbReference type="SAM" id="Phobius"/>
    </source>
</evidence>
<dbReference type="Proteomes" id="UP001500320">
    <property type="component" value="Unassembled WGS sequence"/>
</dbReference>